<protein>
    <submittedName>
        <fullName evidence="1">Uncharacterized protein</fullName>
    </submittedName>
</protein>
<proteinExistence type="predicted"/>
<dbReference type="HOGENOM" id="CLU_881620_0_0_1"/>
<keyword evidence="2" id="KW-1185">Reference proteome</keyword>
<dbReference type="EnsemblMetazoa" id="SMAR002516-RA">
    <property type="protein sequence ID" value="SMAR002516-PA"/>
    <property type="gene ID" value="SMAR002516"/>
</dbReference>
<evidence type="ECO:0000313" key="2">
    <source>
        <dbReference type="Proteomes" id="UP000014500"/>
    </source>
</evidence>
<name>T1IND9_STRMM</name>
<reference evidence="1" key="2">
    <citation type="submission" date="2015-02" db="UniProtKB">
        <authorList>
            <consortium name="EnsemblMetazoa"/>
        </authorList>
    </citation>
    <scope>IDENTIFICATION</scope>
</reference>
<dbReference type="EMBL" id="JH431162">
    <property type="status" value="NOT_ANNOTATED_CDS"/>
    <property type="molecule type" value="Genomic_DNA"/>
</dbReference>
<reference evidence="2" key="1">
    <citation type="submission" date="2011-05" db="EMBL/GenBank/DDBJ databases">
        <authorList>
            <person name="Richards S.R."/>
            <person name="Qu J."/>
            <person name="Jiang H."/>
            <person name="Jhangiani S.N."/>
            <person name="Agravi P."/>
            <person name="Goodspeed R."/>
            <person name="Gross S."/>
            <person name="Mandapat C."/>
            <person name="Jackson L."/>
            <person name="Mathew T."/>
            <person name="Pu L."/>
            <person name="Thornton R."/>
            <person name="Saada N."/>
            <person name="Wilczek-Boney K.B."/>
            <person name="Lee S."/>
            <person name="Kovar C."/>
            <person name="Wu Y."/>
            <person name="Scherer S.E."/>
            <person name="Worley K.C."/>
            <person name="Muzny D.M."/>
            <person name="Gibbs R."/>
        </authorList>
    </citation>
    <scope>NUCLEOTIDE SEQUENCE</scope>
    <source>
        <strain evidence="2">Brora</strain>
    </source>
</reference>
<accession>T1IND9</accession>
<dbReference type="AlphaFoldDB" id="T1IND9"/>
<sequence length="316" mass="36356">NAEGTDDGEGVKCFSCGFAVATNLSTLLKNIVRIVAESIPSQLKMIIFNKCLLHIALISIYINYCVGEGEYEYEYYDYEYEPDDKSQRSDPGVEISKCSAQFEEGIQYHRTCLTEQKKKLKLDESADPVTIDKLCKLFGLSINCTIDGQKILQNCPDFEKKQLKNHIGGFREYYDYQCVKGHFKIETSINVVNCEVETKEARDACNDRYNYEADKFMPNPGFTQKFDPEMWTPADCEKKFKWADCIIRVYGKCKDPLAKQHHGTLLLKVLQSYPSCNETLGSEFINYSLDRAAYPTISHFVLFVLPIILYKFKYDK</sequence>
<dbReference type="Proteomes" id="UP000014500">
    <property type="component" value="Unassembled WGS sequence"/>
</dbReference>
<organism evidence="1 2">
    <name type="scientific">Strigamia maritima</name>
    <name type="common">European centipede</name>
    <name type="synonym">Geophilus maritimus</name>
    <dbReference type="NCBI Taxonomy" id="126957"/>
    <lineage>
        <taxon>Eukaryota</taxon>
        <taxon>Metazoa</taxon>
        <taxon>Ecdysozoa</taxon>
        <taxon>Arthropoda</taxon>
        <taxon>Myriapoda</taxon>
        <taxon>Chilopoda</taxon>
        <taxon>Pleurostigmophora</taxon>
        <taxon>Geophilomorpha</taxon>
        <taxon>Linotaeniidae</taxon>
        <taxon>Strigamia</taxon>
    </lineage>
</organism>
<evidence type="ECO:0000313" key="1">
    <source>
        <dbReference type="EnsemblMetazoa" id="SMAR002516-PA"/>
    </source>
</evidence>